<evidence type="ECO:0000313" key="3">
    <source>
        <dbReference type="Proteomes" id="UP000499080"/>
    </source>
</evidence>
<feature type="compositionally biased region" description="Basic and acidic residues" evidence="1">
    <location>
        <begin position="52"/>
        <end position="81"/>
    </location>
</feature>
<keyword evidence="3" id="KW-1185">Reference proteome</keyword>
<dbReference type="Proteomes" id="UP000499080">
    <property type="component" value="Unassembled WGS sequence"/>
</dbReference>
<comment type="caution">
    <text evidence="2">The sequence shown here is derived from an EMBL/GenBank/DDBJ whole genome shotgun (WGS) entry which is preliminary data.</text>
</comment>
<feature type="compositionally biased region" description="Basic and acidic residues" evidence="1">
    <location>
        <begin position="1"/>
        <end position="10"/>
    </location>
</feature>
<proteinExistence type="predicted"/>
<feature type="region of interest" description="Disordered" evidence="1">
    <location>
        <begin position="44"/>
        <end position="82"/>
    </location>
</feature>
<evidence type="ECO:0000313" key="2">
    <source>
        <dbReference type="EMBL" id="GBN91113.1"/>
    </source>
</evidence>
<sequence>MDDRPIDTRGRNVPPSMGRRRQQQWGNILLSGAGSKQGCATFSWRQSLRLPRGKDQKPLQSEKKLRKEMDTGVPRGQHDPSMEGVPWSSSLLFICFSLALLLPTTPNRQSKPAMNAHSLLRQEKDPTIVTDLLHQL</sequence>
<accession>A0A4Y2SU07</accession>
<dbReference type="EMBL" id="BGPR01023715">
    <property type="protein sequence ID" value="GBN91113.1"/>
    <property type="molecule type" value="Genomic_DNA"/>
</dbReference>
<name>A0A4Y2SU07_ARAVE</name>
<evidence type="ECO:0000256" key="1">
    <source>
        <dbReference type="SAM" id="MobiDB-lite"/>
    </source>
</evidence>
<dbReference type="AlphaFoldDB" id="A0A4Y2SU07"/>
<organism evidence="2 3">
    <name type="scientific">Araneus ventricosus</name>
    <name type="common">Orbweaver spider</name>
    <name type="synonym">Epeira ventricosa</name>
    <dbReference type="NCBI Taxonomy" id="182803"/>
    <lineage>
        <taxon>Eukaryota</taxon>
        <taxon>Metazoa</taxon>
        <taxon>Ecdysozoa</taxon>
        <taxon>Arthropoda</taxon>
        <taxon>Chelicerata</taxon>
        <taxon>Arachnida</taxon>
        <taxon>Araneae</taxon>
        <taxon>Araneomorphae</taxon>
        <taxon>Entelegynae</taxon>
        <taxon>Araneoidea</taxon>
        <taxon>Araneidae</taxon>
        <taxon>Araneus</taxon>
    </lineage>
</organism>
<gene>
    <name evidence="2" type="ORF">AVEN_66909_1</name>
</gene>
<reference evidence="2 3" key="1">
    <citation type="journal article" date="2019" name="Sci. Rep.">
        <title>Orb-weaving spider Araneus ventricosus genome elucidates the spidroin gene catalogue.</title>
        <authorList>
            <person name="Kono N."/>
            <person name="Nakamura H."/>
            <person name="Ohtoshi R."/>
            <person name="Moran D.A.P."/>
            <person name="Shinohara A."/>
            <person name="Yoshida Y."/>
            <person name="Fujiwara M."/>
            <person name="Mori M."/>
            <person name="Tomita M."/>
            <person name="Arakawa K."/>
        </authorList>
    </citation>
    <scope>NUCLEOTIDE SEQUENCE [LARGE SCALE GENOMIC DNA]</scope>
</reference>
<feature type="region of interest" description="Disordered" evidence="1">
    <location>
        <begin position="1"/>
        <end position="26"/>
    </location>
</feature>
<protein>
    <submittedName>
        <fullName evidence="2">Uncharacterized protein</fullName>
    </submittedName>
</protein>